<dbReference type="RefSeq" id="WP_103923385.1">
    <property type="nucleotide sequence ID" value="NZ_BBFN01000017.1"/>
</dbReference>
<dbReference type="Pfam" id="PF14054">
    <property type="entry name" value="DUF4249"/>
    <property type="match status" value="1"/>
</dbReference>
<dbReference type="STRING" id="1120964.GCA_001313265_03726"/>
<evidence type="ECO:0008006" key="4">
    <source>
        <dbReference type="Google" id="ProtNLM"/>
    </source>
</evidence>
<dbReference type="OrthoDB" id="1062680at2"/>
<reference evidence="3" key="1">
    <citation type="submission" date="2016-10" db="EMBL/GenBank/DDBJ databases">
        <authorList>
            <person name="Varghese N."/>
            <person name="Submissions S."/>
        </authorList>
    </citation>
    <scope>NUCLEOTIDE SEQUENCE [LARGE SCALE GENOMIC DNA]</scope>
    <source>
        <strain evidence="3">DSM 17298</strain>
    </source>
</reference>
<accession>A0A1H5T3K3</accession>
<protein>
    <recommendedName>
        <fullName evidence="4">DUF4249 domain-containing protein</fullName>
    </recommendedName>
</protein>
<keyword evidence="3" id="KW-1185">Reference proteome</keyword>
<feature type="signal peptide" evidence="1">
    <location>
        <begin position="1"/>
        <end position="27"/>
    </location>
</feature>
<evidence type="ECO:0000256" key="1">
    <source>
        <dbReference type="SAM" id="SignalP"/>
    </source>
</evidence>
<sequence>MKGTRLKTTLLRFAVLTACVMVMFACREPFEPENPQSATSVLVVEGYIDTEGLESQLRISRTVPINSATSSSPEIGALVTLISENGAAYSLAETEPGIYLISQNLQEDANYTLEIQLHDGERFESTPMRPIRTPEILDAGFVRDEDGVEVFVNTQGNEIADDFLWTFEETWIYRPRIRTTYIYDASIKDVRTRTASEQIARCFKSEQNPDILLETSSRFQNQVVFRQTITEIPTGDERIQERYSILISQKALDPAAVQFWETLKRNTEDIGSIFSPLPSQISGNIRAVDDSGIGVLGQVSMGVTKQRRIYINLTDVSPWGYSDPEFNDCVIEEEAVRMSDYESIFGSGFIVPARELMEGTSIVGYYPTTKRCADCTLYASPIVPDFWEQD</sequence>
<dbReference type="InterPro" id="IPR025345">
    <property type="entry name" value="DUF4249"/>
</dbReference>
<evidence type="ECO:0000313" key="3">
    <source>
        <dbReference type="Proteomes" id="UP000236736"/>
    </source>
</evidence>
<organism evidence="2 3">
    <name type="scientific">Algoriphagus boritolerans DSM 17298 = JCM 18970</name>
    <dbReference type="NCBI Taxonomy" id="1120964"/>
    <lineage>
        <taxon>Bacteria</taxon>
        <taxon>Pseudomonadati</taxon>
        <taxon>Bacteroidota</taxon>
        <taxon>Cytophagia</taxon>
        <taxon>Cytophagales</taxon>
        <taxon>Cyclobacteriaceae</taxon>
        <taxon>Algoriphagus</taxon>
    </lineage>
</organism>
<proteinExistence type="predicted"/>
<feature type="chain" id="PRO_5009284587" description="DUF4249 domain-containing protein" evidence="1">
    <location>
        <begin position="28"/>
        <end position="390"/>
    </location>
</feature>
<name>A0A1H5T3K3_9BACT</name>
<dbReference type="Proteomes" id="UP000236736">
    <property type="component" value="Unassembled WGS sequence"/>
</dbReference>
<dbReference type="AlphaFoldDB" id="A0A1H5T3K3"/>
<keyword evidence="1" id="KW-0732">Signal</keyword>
<dbReference type="EMBL" id="FNVR01000002">
    <property type="protein sequence ID" value="SEF57492.1"/>
    <property type="molecule type" value="Genomic_DNA"/>
</dbReference>
<evidence type="ECO:0000313" key="2">
    <source>
        <dbReference type="EMBL" id="SEF57492.1"/>
    </source>
</evidence>
<gene>
    <name evidence="2" type="ORF">SAMN03080598_00676</name>
</gene>
<dbReference type="PROSITE" id="PS51257">
    <property type="entry name" value="PROKAR_LIPOPROTEIN"/>
    <property type="match status" value="1"/>
</dbReference>